<feature type="domain" description="ATP-sulfurylase PUA-like" evidence="7">
    <location>
        <begin position="1"/>
        <end position="87"/>
    </location>
</feature>
<evidence type="ECO:0000256" key="3">
    <source>
        <dbReference type="ARBA" id="ARBA00022741"/>
    </source>
</evidence>
<dbReference type="InterPro" id="IPR014729">
    <property type="entry name" value="Rossmann-like_a/b/a_fold"/>
</dbReference>
<dbReference type="InterPro" id="IPR025980">
    <property type="entry name" value="ATP-Sase_PUA-like_dom"/>
</dbReference>
<protein>
    <recommendedName>
        <fullName evidence="10">Sulphate adenylyltransferase catalytic domain-containing protein</fullName>
    </recommendedName>
</protein>
<keyword evidence="3" id="KW-0547">Nucleotide-binding</keyword>
<dbReference type="Gene3D" id="3.10.400.10">
    <property type="entry name" value="Sulfate adenylyltransferase"/>
    <property type="match status" value="1"/>
</dbReference>
<gene>
    <name evidence="8" type="ORF">THAOC_26885</name>
</gene>
<comment type="pathway">
    <text evidence="1">Sulfur metabolism.</text>
</comment>
<keyword evidence="9" id="KW-1185">Reference proteome</keyword>
<dbReference type="OrthoDB" id="506431at2759"/>
<dbReference type="EMBL" id="AGNL01037389">
    <property type="protein sequence ID" value="EJK53634.1"/>
    <property type="molecule type" value="Genomic_DNA"/>
</dbReference>
<dbReference type="InterPro" id="IPR024951">
    <property type="entry name" value="Sulfurylase_cat_dom"/>
</dbReference>
<dbReference type="GO" id="GO:0005524">
    <property type="term" value="F:ATP binding"/>
    <property type="evidence" value="ECO:0007669"/>
    <property type="project" value="UniProtKB-KW"/>
</dbReference>
<evidence type="ECO:0000259" key="6">
    <source>
        <dbReference type="Pfam" id="PF01747"/>
    </source>
</evidence>
<dbReference type="AlphaFoldDB" id="K0RN14"/>
<dbReference type="Pfam" id="PF14306">
    <property type="entry name" value="PUA_2"/>
    <property type="match status" value="1"/>
</dbReference>
<feature type="region of interest" description="Disordered" evidence="5">
    <location>
        <begin position="12"/>
        <end position="34"/>
    </location>
</feature>
<dbReference type="GO" id="GO:0004020">
    <property type="term" value="F:adenylylsulfate kinase activity"/>
    <property type="evidence" value="ECO:0007669"/>
    <property type="project" value="TreeGrafter"/>
</dbReference>
<evidence type="ECO:0000256" key="2">
    <source>
        <dbReference type="ARBA" id="ARBA00022679"/>
    </source>
</evidence>
<evidence type="ECO:0000313" key="9">
    <source>
        <dbReference type="Proteomes" id="UP000266841"/>
    </source>
</evidence>
<dbReference type="SUPFAM" id="SSF88697">
    <property type="entry name" value="PUA domain-like"/>
    <property type="match status" value="1"/>
</dbReference>
<keyword evidence="4" id="KW-0067">ATP-binding</keyword>
<dbReference type="eggNOG" id="KOG4238">
    <property type="taxonomic scope" value="Eukaryota"/>
</dbReference>
<feature type="domain" description="Sulphate adenylyltransferase catalytic" evidence="6">
    <location>
        <begin position="97"/>
        <end position="179"/>
    </location>
</feature>
<comment type="caution">
    <text evidence="8">The sequence shown here is derived from an EMBL/GenBank/DDBJ whole genome shotgun (WGS) entry which is preliminary data.</text>
</comment>
<dbReference type="Gene3D" id="3.40.50.620">
    <property type="entry name" value="HUPs"/>
    <property type="match status" value="1"/>
</dbReference>
<keyword evidence="2" id="KW-0808">Transferase</keyword>
<dbReference type="PANTHER" id="PTHR11055:SF1">
    <property type="entry name" value="PAPS SYNTHETASE, ISOFORM D"/>
    <property type="match status" value="1"/>
</dbReference>
<evidence type="ECO:0000256" key="5">
    <source>
        <dbReference type="SAM" id="MobiDB-lite"/>
    </source>
</evidence>
<dbReference type="InterPro" id="IPR015947">
    <property type="entry name" value="PUA-like_sf"/>
</dbReference>
<evidence type="ECO:0000256" key="1">
    <source>
        <dbReference type="ARBA" id="ARBA00004678"/>
    </source>
</evidence>
<dbReference type="SUPFAM" id="SSF52374">
    <property type="entry name" value="Nucleotidylyl transferase"/>
    <property type="match status" value="1"/>
</dbReference>
<evidence type="ECO:0000259" key="7">
    <source>
        <dbReference type="Pfam" id="PF14306"/>
    </source>
</evidence>
<dbReference type="PANTHER" id="PTHR11055">
    <property type="entry name" value="BIFUNCTIONAL 3'-PHOSPHOADENOSINE 5'-PHOSPHOSULFATE SYNTHASE"/>
    <property type="match status" value="1"/>
</dbReference>
<sequence length="181" mass="20045">MSVPITLACHSYTRTPSRGSGSGGRGADDADGAEGPWAILRDPEVYPNRKEEIITRMFGVVDPGHPYIAEINKGGDYLIGGEVELLDRIRYNDGLDQWRKTTGELMGEFKEKGADTVYAFQTRNPTHAGHAYLMRSAGENLKKEGYKNPVLWLSPLGGWTKEDDVPLDVRVKQHEEVLNSG</sequence>
<accession>K0RN14</accession>
<reference evidence="8 9" key="1">
    <citation type="journal article" date="2012" name="Genome Biol.">
        <title>Genome and low-iron response of an oceanic diatom adapted to chronic iron limitation.</title>
        <authorList>
            <person name="Lommer M."/>
            <person name="Specht M."/>
            <person name="Roy A.S."/>
            <person name="Kraemer L."/>
            <person name="Andreson R."/>
            <person name="Gutowska M.A."/>
            <person name="Wolf J."/>
            <person name="Bergner S.V."/>
            <person name="Schilhabel M.B."/>
            <person name="Klostermeier U.C."/>
            <person name="Beiko R.G."/>
            <person name="Rosenstiel P."/>
            <person name="Hippler M."/>
            <person name="Laroche J."/>
        </authorList>
    </citation>
    <scope>NUCLEOTIDE SEQUENCE [LARGE SCALE GENOMIC DNA]</scope>
    <source>
        <strain evidence="8 9">CCMP1005</strain>
    </source>
</reference>
<evidence type="ECO:0000313" key="8">
    <source>
        <dbReference type="EMBL" id="EJK53634.1"/>
    </source>
</evidence>
<dbReference type="Pfam" id="PF01747">
    <property type="entry name" value="ATP-sulfurylase"/>
    <property type="match status" value="1"/>
</dbReference>
<proteinExistence type="predicted"/>
<organism evidence="8 9">
    <name type="scientific">Thalassiosira oceanica</name>
    <name type="common">Marine diatom</name>
    <dbReference type="NCBI Taxonomy" id="159749"/>
    <lineage>
        <taxon>Eukaryota</taxon>
        <taxon>Sar</taxon>
        <taxon>Stramenopiles</taxon>
        <taxon>Ochrophyta</taxon>
        <taxon>Bacillariophyta</taxon>
        <taxon>Coscinodiscophyceae</taxon>
        <taxon>Thalassiosirophycidae</taxon>
        <taxon>Thalassiosirales</taxon>
        <taxon>Thalassiosiraceae</taxon>
        <taxon>Thalassiosira</taxon>
    </lineage>
</organism>
<evidence type="ECO:0008006" key="10">
    <source>
        <dbReference type="Google" id="ProtNLM"/>
    </source>
</evidence>
<dbReference type="GO" id="GO:0004781">
    <property type="term" value="F:sulfate adenylyltransferase (ATP) activity"/>
    <property type="evidence" value="ECO:0007669"/>
    <property type="project" value="InterPro"/>
</dbReference>
<name>K0RN14_THAOC</name>
<dbReference type="GO" id="GO:0000103">
    <property type="term" value="P:sulfate assimilation"/>
    <property type="evidence" value="ECO:0007669"/>
    <property type="project" value="TreeGrafter"/>
</dbReference>
<dbReference type="Proteomes" id="UP000266841">
    <property type="component" value="Unassembled WGS sequence"/>
</dbReference>
<evidence type="ECO:0000256" key="4">
    <source>
        <dbReference type="ARBA" id="ARBA00022840"/>
    </source>
</evidence>